<organism evidence="1 2">
    <name type="scientific">Paludisphaera mucosa</name>
    <dbReference type="NCBI Taxonomy" id="3030827"/>
    <lineage>
        <taxon>Bacteria</taxon>
        <taxon>Pseudomonadati</taxon>
        <taxon>Planctomycetota</taxon>
        <taxon>Planctomycetia</taxon>
        <taxon>Isosphaerales</taxon>
        <taxon>Isosphaeraceae</taxon>
        <taxon>Paludisphaera</taxon>
    </lineage>
</organism>
<keyword evidence="2" id="KW-1185">Reference proteome</keyword>
<protein>
    <submittedName>
        <fullName evidence="1">Uncharacterized protein</fullName>
    </submittedName>
</protein>
<proteinExistence type="predicted"/>
<evidence type="ECO:0000313" key="2">
    <source>
        <dbReference type="Proteomes" id="UP001216907"/>
    </source>
</evidence>
<sequence>MSDRPSEAPATERPQLGPPCRFLRNKGMYVYTDDSSSDHASDYDNTIFWCQKTLKDLGPDDGFVGREDCREVGRPCYESE</sequence>
<accession>A0ABT6F4V8</accession>
<reference evidence="1 2" key="1">
    <citation type="submission" date="2023-03" db="EMBL/GenBank/DDBJ databases">
        <title>Paludisphaera mucosa sp. nov. a novel planctomycete from northern fen.</title>
        <authorList>
            <person name="Ivanova A."/>
        </authorList>
    </citation>
    <scope>NUCLEOTIDE SEQUENCE [LARGE SCALE GENOMIC DNA]</scope>
    <source>
        <strain evidence="1 2">Pla2</strain>
    </source>
</reference>
<dbReference type="EMBL" id="JARRAG010000001">
    <property type="protein sequence ID" value="MDG3002622.1"/>
    <property type="molecule type" value="Genomic_DNA"/>
</dbReference>
<evidence type="ECO:0000313" key="1">
    <source>
        <dbReference type="EMBL" id="MDG3002622.1"/>
    </source>
</evidence>
<comment type="caution">
    <text evidence="1">The sequence shown here is derived from an EMBL/GenBank/DDBJ whole genome shotgun (WGS) entry which is preliminary data.</text>
</comment>
<name>A0ABT6F4V8_9BACT</name>
<dbReference type="Proteomes" id="UP001216907">
    <property type="component" value="Unassembled WGS sequence"/>
</dbReference>
<gene>
    <name evidence="1" type="ORF">PZE19_02385</name>
</gene>
<dbReference type="RefSeq" id="WP_277858986.1">
    <property type="nucleotide sequence ID" value="NZ_JARRAG010000001.1"/>
</dbReference>